<dbReference type="AlphaFoldDB" id="A0A848MQD2"/>
<dbReference type="InterPro" id="IPR029069">
    <property type="entry name" value="HotDog_dom_sf"/>
</dbReference>
<gene>
    <name evidence="2" type="ORF">GW590_19640</name>
</gene>
<dbReference type="SUPFAM" id="SSF54637">
    <property type="entry name" value="Thioesterase/thiol ester dehydrase-isomerase"/>
    <property type="match status" value="1"/>
</dbReference>
<dbReference type="InterPro" id="IPR054545">
    <property type="entry name" value="ApeI-like"/>
</dbReference>
<reference evidence="2 3" key="2">
    <citation type="submission" date="2020-06" db="EMBL/GenBank/DDBJ databases">
        <title>Polyphasic characterization of a Rahnella strain isolated from tree sap.</title>
        <authorList>
            <person name="Kim I.S."/>
        </authorList>
    </citation>
    <scope>NUCLEOTIDE SEQUENCE [LARGE SCALE GENOMIC DNA]</scope>
    <source>
        <strain evidence="2 3">SAP-1</strain>
    </source>
</reference>
<name>A0A848MQD2_9GAMM</name>
<dbReference type="EMBL" id="JAADJU010000011">
    <property type="protein sequence ID" value="NMP29072.1"/>
    <property type="molecule type" value="Genomic_DNA"/>
</dbReference>
<reference evidence="2 3" key="1">
    <citation type="submission" date="2020-01" db="EMBL/GenBank/DDBJ databases">
        <authorList>
            <person name="Lee S.D."/>
        </authorList>
    </citation>
    <scope>NUCLEOTIDE SEQUENCE [LARGE SCALE GENOMIC DNA]</scope>
    <source>
        <strain evidence="2 3">SAP-1</strain>
    </source>
</reference>
<evidence type="ECO:0000313" key="2">
    <source>
        <dbReference type="EMBL" id="NMP29072.1"/>
    </source>
</evidence>
<comment type="caution">
    <text evidence="2">The sequence shown here is derived from an EMBL/GenBank/DDBJ whole genome shotgun (WGS) entry which is preliminary data.</text>
</comment>
<proteinExistence type="predicted"/>
<keyword evidence="3" id="KW-1185">Reference proteome</keyword>
<dbReference type="PIRSF" id="PIRSF030962">
    <property type="entry name" value="Dehydrase_ECs4332_prd"/>
    <property type="match status" value="1"/>
</dbReference>
<dbReference type="Pfam" id="PF22818">
    <property type="entry name" value="ApeI-like"/>
    <property type="match status" value="1"/>
</dbReference>
<sequence>MMVPQVLRKQRQDNHLTLDLILPADLFWFKGHFPGQPILPGVAQINWVMHYAGQELGLSGRFGGFDVVKFQQPVMPQQQIRLAIDWLAEKNRLIFSYHVGDRQASSGKIILCP</sequence>
<evidence type="ECO:0000313" key="3">
    <source>
        <dbReference type="Proteomes" id="UP000585363"/>
    </source>
</evidence>
<dbReference type="InterPro" id="IPR016962">
    <property type="entry name" value="Dehydrase_ECs4332_prd"/>
</dbReference>
<accession>A0A848MQD2</accession>
<dbReference type="Gene3D" id="3.10.129.10">
    <property type="entry name" value="Hotdog Thioesterase"/>
    <property type="match status" value="1"/>
</dbReference>
<dbReference type="Proteomes" id="UP000585363">
    <property type="component" value="Unassembled WGS sequence"/>
</dbReference>
<protein>
    <submittedName>
        <fullName evidence="2">Hydroxymyristoyl-ACP dehydratase</fullName>
    </submittedName>
</protein>
<evidence type="ECO:0000259" key="1">
    <source>
        <dbReference type="Pfam" id="PF22818"/>
    </source>
</evidence>
<organism evidence="2 3">
    <name type="scientific">Rouxiella aceris</name>
    <dbReference type="NCBI Taxonomy" id="2703884"/>
    <lineage>
        <taxon>Bacteria</taxon>
        <taxon>Pseudomonadati</taxon>
        <taxon>Pseudomonadota</taxon>
        <taxon>Gammaproteobacteria</taxon>
        <taxon>Enterobacterales</taxon>
        <taxon>Yersiniaceae</taxon>
        <taxon>Rouxiella</taxon>
    </lineage>
</organism>
<dbReference type="RefSeq" id="WP_169404772.1">
    <property type="nucleotide sequence ID" value="NZ_JAADJU010000011.1"/>
</dbReference>
<feature type="domain" description="ApeI dehydratase-like" evidence="1">
    <location>
        <begin position="10"/>
        <end position="108"/>
    </location>
</feature>